<protein>
    <submittedName>
        <fullName evidence="3">DUF4232 domain-containing protein</fullName>
    </submittedName>
</protein>
<keyword evidence="4" id="KW-1185">Reference proteome</keyword>
<accession>A0A5J6FK77</accession>
<dbReference type="KEGG" id="snk:CP967_30695"/>
<organism evidence="3 4">
    <name type="scientific">Streptomyces nitrosporeus</name>
    <dbReference type="NCBI Taxonomy" id="28894"/>
    <lineage>
        <taxon>Bacteria</taxon>
        <taxon>Bacillati</taxon>
        <taxon>Actinomycetota</taxon>
        <taxon>Actinomycetes</taxon>
        <taxon>Kitasatosporales</taxon>
        <taxon>Streptomycetaceae</taxon>
        <taxon>Streptomyces</taxon>
    </lineage>
</organism>
<evidence type="ECO:0000313" key="4">
    <source>
        <dbReference type="Proteomes" id="UP000326178"/>
    </source>
</evidence>
<dbReference type="Pfam" id="PF14016">
    <property type="entry name" value="DUF4232"/>
    <property type="match status" value="1"/>
</dbReference>
<feature type="region of interest" description="Disordered" evidence="1">
    <location>
        <begin position="1"/>
        <end position="36"/>
    </location>
</feature>
<dbReference type="AlphaFoldDB" id="A0A5J6FK77"/>
<feature type="region of interest" description="Disordered" evidence="1">
    <location>
        <begin position="57"/>
        <end position="119"/>
    </location>
</feature>
<gene>
    <name evidence="3" type="ORF">CP967_30695</name>
</gene>
<reference evidence="3 4" key="1">
    <citation type="submission" date="2017-09" db="EMBL/GenBank/DDBJ databases">
        <authorList>
            <person name="Lee N."/>
            <person name="Cho B.-K."/>
        </authorList>
    </citation>
    <scope>NUCLEOTIDE SEQUENCE [LARGE SCALE GENOMIC DNA]</scope>
    <source>
        <strain evidence="3 4">ATCC 12769</strain>
    </source>
</reference>
<dbReference type="OrthoDB" id="3823927at2"/>
<proteinExistence type="predicted"/>
<dbReference type="EMBL" id="CP023702">
    <property type="protein sequence ID" value="QEU75764.1"/>
    <property type="molecule type" value="Genomic_DNA"/>
</dbReference>
<name>A0A5J6FK77_9ACTN</name>
<evidence type="ECO:0000313" key="3">
    <source>
        <dbReference type="EMBL" id="QEU75764.1"/>
    </source>
</evidence>
<evidence type="ECO:0000259" key="2">
    <source>
        <dbReference type="Pfam" id="PF14016"/>
    </source>
</evidence>
<feature type="compositionally biased region" description="Gly residues" evidence="1">
    <location>
        <begin position="85"/>
        <end position="95"/>
    </location>
</feature>
<evidence type="ECO:0000256" key="1">
    <source>
        <dbReference type="SAM" id="MobiDB-lite"/>
    </source>
</evidence>
<sequence length="267" mass="26736">MTAQSSMRRPAPGPVPGGEGHGMRTKTVGLRSTRRGLRGTLLGMTAAAALLTATACQSSGGEDNAAPSASAPAGESTSKSAEPSGGSGAATGTGSDGPADGTTGDSGETGGGNGTHHRDCEVTDLRTAVELQDPPGETPRHFLLSVTNGDKEPCVLNESPLVRLGAGDDASVVETLGEPDTEPVVVEGDGTAYAGLYVFGNDEGGEAEYDRADRFTATLVAGEGTELNGTLVFGLPGGLSSVSYDDAARVNGWAGTEGLAMRAINEL</sequence>
<dbReference type="InterPro" id="IPR025326">
    <property type="entry name" value="DUF4232"/>
</dbReference>
<feature type="domain" description="DUF4232" evidence="2">
    <location>
        <begin position="120"/>
        <end position="226"/>
    </location>
</feature>
<feature type="compositionally biased region" description="Low complexity" evidence="1">
    <location>
        <begin position="96"/>
        <end position="106"/>
    </location>
</feature>
<dbReference type="Proteomes" id="UP000326178">
    <property type="component" value="Chromosome"/>
</dbReference>